<organism evidence="2 3">
    <name type="scientific">Elysia chlorotica</name>
    <name type="common">Eastern emerald elysia</name>
    <name type="synonym">Sea slug</name>
    <dbReference type="NCBI Taxonomy" id="188477"/>
    <lineage>
        <taxon>Eukaryota</taxon>
        <taxon>Metazoa</taxon>
        <taxon>Spiralia</taxon>
        <taxon>Lophotrochozoa</taxon>
        <taxon>Mollusca</taxon>
        <taxon>Gastropoda</taxon>
        <taxon>Heterobranchia</taxon>
        <taxon>Euthyneura</taxon>
        <taxon>Panpulmonata</taxon>
        <taxon>Sacoglossa</taxon>
        <taxon>Placobranchoidea</taxon>
        <taxon>Plakobranchidae</taxon>
        <taxon>Elysia</taxon>
    </lineage>
</organism>
<dbReference type="EMBL" id="RQTK01003316">
    <property type="protein sequence ID" value="RUS68418.1"/>
    <property type="molecule type" value="Genomic_DNA"/>
</dbReference>
<evidence type="ECO:0000313" key="3">
    <source>
        <dbReference type="Proteomes" id="UP000271974"/>
    </source>
</evidence>
<proteinExistence type="predicted"/>
<protein>
    <submittedName>
        <fullName evidence="2">Uncharacterized protein</fullName>
    </submittedName>
</protein>
<accession>A0A3S1AU72</accession>
<evidence type="ECO:0000313" key="2">
    <source>
        <dbReference type="EMBL" id="RUS68418.1"/>
    </source>
</evidence>
<keyword evidence="3" id="KW-1185">Reference proteome</keyword>
<feature type="compositionally biased region" description="Low complexity" evidence="1">
    <location>
        <begin position="64"/>
        <end position="80"/>
    </location>
</feature>
<name>A0A3S1AU72_ELYCH</name>
<feature type="compositionally biased region" description="Polar residues" evidence="1">
    <location>
        <begin position="50"/>
        <end position="60"/>
    </location>
</feature>
<reference evidence="2 3" key="1">
    <citation type="submission" date="2019-01" db="EMBL/GenBank/DDBJ databases">
        <title>A draft genome assembly of the solar-powered sea slug Elysia chlorotica.</title>
        <authorList>
            <person name="Cai H."/>
            <person name="Li Q."/>
            <person name="Fang X."/>
            <person name="Li J."/>
            <person name="Curtis N.E."/>
            <person name="Altenburger A."/>
            <person name="Shibata T."/>
            <person name="Feng M."/>
            <person name="Maeda T."/>
            <person name="Schwartz J.A."/>
            <person name="Shigenobu S."/>
            <person name="Lundholm N."/>
            <person name="Nishiyama T."/>
            <person name="Yang H."/>
            <person name="Hasebe M."/>
            <person name="Li S."/>
            <person name="Pierce S.K."/>
            <person name="Wang J."/>
        </authorList>
    </citation>
    <scope>NUCLEOTIDE SEQUENCE [LARGE SCALE GENOMIC DNA]</scope>
    <source>
        <strain evidence="2">EC2010</strain>
        <tissue evidence="2">Whole organism of an adult</tissue>
    </source>
</reference>
<dbReference type="AlphaFoldDB" id="A0A3S1AU72"/>
<feature type="region of interest" description="Disordered" evidence="1">
    <location>
        <begin position="36"/>
        <end position="95"/>
    </location>
</feature>
<dbReference type="OrthoDB" id="6273063at2759"/>
<dbReference type="Proteomes" id="UP000271974">
    <property type="component" value="Unassembled WGS sequence"/>
</dbReference>
<feature type="compositionally biased region" description="Polar residues" evidence="1">
    <location>
        <begin position="81"/>
        <end position="95"/>
    </location>
</feature>
<evidence type="ECO:0000256" key="1">
    <source>
        <dbReference type="SAM" id="MobiDB-lite"/>
    </source>
</evidence>
<comment type="caution">
    <text evidence="2">The sequence shown here is derived from an EMBL/GenBank/DDBJ whole genome shotgun (WGS) entry which is preliminary data.</text>
</comment>
<gene>
    <name evidence="2" type="ORF">EGW08_023820</name>
</gene>
<sequence>MVSYAYPKAFTIANITSGFRATGIFPMDPNIFPEDRFLPSYSTDRPAPSNPSASVTTTPPNDHPPAIILSSSIPPSSTLSNGQPSTPNNKIHSTLVSPKDIRPLQKVGERKAGARKRKAVKSTILTLTPEKRPQCSYSLSAASSLKPAVLTYDSESDDDANARLEQILHDDDDVSVDEIVDHEDFDDLAQLSTCLSDEEVRRLIVGDFVFLECKGNRSQMYYYTGMLAKEVDEEGDLEVEFFKRSEKVRDKFVSYPNKDETCSAAKN</sequence>